<organism evidence="3 4">
    <name type="scientific">Pseudonocardia eucalypti</name>
    <dbReference type="NCBI Taxonomy" id="648755"/>
    <lineage>
        <taxon>Bacteria</taxon>
        <taxon>Bacillati</taxon>
        <taxon>Actinomycetota</taxon>
        <taxon>Actinomycetes</taxon>
        <taxon>Pseudonocardiales</taxon>
        <taxon>Pseudonocardiaceae</taxon>
        <taxon>Pseudonocardia</taxon>
    </lineage>
</organism>
<accession>A0ABP9QQP9</accession>
<comment type="similarity">
    <text evidence="1">Belongs to the YciI family.</text>
</comment>
<sequence>MPQYVVLIYERMTPNWPDDVPPEVMAANETVDAEMVERGGRILAGIALQPPDTATAVRGDLVTDGPFIETKEALAGVTVIEARDLDHALELAKLTPVANGGVEVRPLLGIQLGDTS</sequence>
<protein>
    <submittedName>
        <fullName evidence="3">YciI family protein</fullName>
    </submittedName>
</protein>
<dbReference type="PANTHER" id="PTHR35174">
    <property type="entry name" value="BLL7171 PROTEIN-RELATED"/>
    <property type="match status" value="1"/>
</dbReference>
<proteinExistence type="inferred from homology"/>
<reference evidence="4" key="1">
    <citation type="journal article" date="2019" name="Int. J. Syst. Evol. Microbiol.">
        <title>The Global Catalogue of Microorganisms (GCM) 10K type strain sequencing project: providing services to taxonomists for standard genome sequencing and annotation.</title>
        <authorList>
            <consortium name="The Broad Institute Genomics Platform"/>
            <consortium name="The Broad Institute Genome Sequencing Center for Infectious Disease"/>
            <person name="Wu L."/>
            <person name="Ma J."/>
        </authorList>
    </citation>
    <scope>NUCLEOTIDE SEQUENCE [LARGE SCALE GENOMIC DNA]</scope>
    <source>
        <strain evidence="4">JCM 18303</strain>
    </source>
</reference>
<evidence type="ECO:0000313" key="3">
    <source>
        <dbReference type="EMBL" id="GAA5165961.1"/>
    </source>
</evidence>
<evidence type="ECO:0000313" key="4">
    <source>
        <dbReference type="Proteomes" id="UP001428817"/>
    </source>
</evidence>
<dbReference type="Proteomes" id="UP001428817">
    <property type="component" value="Unassembled WGS sequence"/>
</dbReference>
<evidence type="ECO:0000259" key="2">
    <source>
        <dbReference type="Pfam" id="PF03795"/>
    </source>
</evidence>
<dbReference type="RefSeq" id="WP_185064919.1">
    <property type="nucleotide sequence ID" value="NZ_BAABJP010000031.1"/>
</dbReference>
<feature type="domain" description="YCII-related" evidence="2">
    <location>
        <begin position="45"/>
        <end position="107"/>
    </location>
</feature>
<comment type="caution">
    <text evidence="3">The sequence shown here is derived from an EMBL/GenBank/DDBJ whole genome shotgun (WGS) entry which is preliminary data.</text>
</comment>
<gene>
    <name evidence="3" type="ORF">GCM10023321_56660</name>
</gene>
<dbReference type="EMBL" id="BAABJP010000031">
    <property type="protein sequence ID" value="GAA5165961.1"/>
    <property type="molecule type" value="Genomic_DNA"/>
</dbReference>
<dbReference type="Gene3D" id="3.30.70.1060">
    <property type="entry name" value="Dimeric alpha+beta barrel"/>
    <property type="match status" value="1"/>
</dbReference>
<dbReference type="InterPro" id="IPR011008">
    <property type="entry name" value="Dimeric_a/b-barrel"/>
</dbReference>
<dbReference type="PANTHER" id="PTHR35174:SF3">
    <property type="entry name" value="BLL7171 PROTEIN"/>
    <property type="match status" value="1"/>
</dbReference>
<name>A0ABP9QQP9_9PSEU</name>
<dbReference type="Pfam" id="PF03795">
    <property type="entry name" value="YCII"/>
    <property type="match status" value="1"/>
</dbReference>
<dbReference type="InterPro" id="IPR005545">
    <property type="entry name" value="YCII"/>
</dbReference>
<keyword evidence="4" id="KW-1185">Reference proteome</keyword>
<evidence type="ECO:0000256" key="1">
    <source>
        <dbReference type="ARBA" id="ARBA00007689"/>
    </source>
</evidence>
<dbReference type="SUPFAM" id="SSF54909">
    <property type="entry name" value="Dimeric alpha+beta barrel"/>
    <property type="match status" value="1"/>
</dbReference>